<name>A0ABP6LPV8_9ACTN</name>
<proteinExistence type="predicted"/>
<dbReference type="EMBL" id="BAAAVS010000058">
    <property type="protein sequence ID" value="GAA3047478.1"/>
    <property type="molecule type" value="Genomic_DNA"/>
</dbReference>
<organism evidence="1 2">
    <name type="scientific">Gordonia defluvii</name>
    <dbReference type="NCBI Taxonomy" id="283718"/>
    <lineage>
        <taxon>Bacteria</taxon>
        <taxon>Bacillati</taxon>
        <taxon>Actinomycetota</taxon>
        <taxon>Actinomycetes</taxon>
        <taxon>Mycobacteriales</taxon>
        <taxon>Gordoniaceae</taxon>
        <taxon>Gordonia</taxon>
    </lineage>
</organism>
<keyword evidence="2" id="KW-1185">Reference proteome</keyword>
<dbReference type="RefSeq" id="WP_344716957.1">
    <property type="nucleotide sequence ID" value="NZ_BAAAVS010000058.1"/>
</dbReference>
<comment type="caution">
    <text evidence="1">The sequence shown here is derived from an EMBL/GenBank/DDBJ whole genome shotgun (WGS) entry which is preliminary data.</text>
</comment>
<dbReference type="Proteomes" id="UP001501035">
    <property type="component" value="Unassembled WGS sequence"/>
</dbReference>
<sequence>MAAIPHPNSPPAESVYLLTTLAPWAAAFGARRCAGDDLLDELAAFGMPAVIVDAESGARTGWLELARSARSWSVRLPAPGAPDGLPPGPAAHAAGVVGEALVVDTGAAPLLVIPQRDPDRATGWIAHRPGGPVPPPAEMGLGEARLSLLDAIGGATAVLTSLPGASDGDAATLRAELAAQVSRFLPVLPPGAHARAAEVASLAAQVLATGALATARRASFGLAGAHSQEPDRRLAEVAAAARAALAASVNRVIDEYTRHAV</sequence>
<gene>
    <name evidence="1" type="ORF">GCM10010528_28390</name>
</gene>
<accession>A0ABP6LPV8</accession>
<protein>
    <submittedName>
        <fullName evidence="1">Uncharacterized protein</fullName>
    </submittedName>
</protein>
<evidence type="ECO:0000313" key="1">
    <source>
        <dbReference type="EMBL" id="GAA3047478.1"/>
    </source>
</evidence>
<reference evidence="2" key="1">
    <citation type="journal article" date="2019" name="Int. J. Syst. Evol. Microbiol.">
        <title>The Global Catalogue of Microorganisms (GCM) 10K type strain sequencing project: providing services to taxonomists for standard genome sequencing and annotation.</title>
        <authorList>
            <consortium name="The Broad Institute Genomics Platform"/>
            <consortium name="The Broad Institute Genome Sequencing Center for Infectious Disease"/>
            <person name="Wu L."/>
            <person name="Ma J."/>
        </authorList>
    </citation>
    <scope>NUCLEOTIDE SEQUENCE [LARGE SCALE GENOMIC DNA]</scope>
    <source>
        <strain evidence="2">JCM 14234</strain>
    </source>
</reference>
<evidence type="ECO:0000313" key="2">
    <source>
        <dbReference type="Proteomes" id="UP001501035"/>
    </source>
</evidence>